<dbReference type="EnsemblPlants" id="Pp3c15_8300V3.1">
    <property type="protein sequence ID" value="PAC:32927832.CDS.1"/>
    <property type="gene ID" value="Pp3c15_8300"/>
</dbReference>
<name>A0A2K1JCH4_PHYPA</name>
<dbReference type="PaxDb" id="3218-PP1S318_52V6.1"/>
<accession>A0A2K1JCH4</accession>
<evidence type="ECO:0000313" key="4">
    <source>
        <dbReference type="Proteomes" id="UP000006727"/>
    </source>
</evidence>
<evidence type="ECO:0000256" key="1">
    <source>
        <dbReference type="SAM" id="MobiDB-lite"/>
    </source>
</evidence>
<dbReference type="EnsemblPlants" id="Pp3c15_8300V3.3">
    <property type="protein sequence ID" value="PAC:32927834.CDS.1"/>
    <property type="gene ID" value="Pp3c15_8300"/>
</dbReference>
<gene>
    <name evidence="2" type="ORF">PHYPA_019502</name>
</gene>
<proteinExistence type="predicted"/>
<reference evidence="2 4" key="2">
    <citation type="journal article" date="2018" name="Plant J.">
        <title>The Physcomitrella patens chromosome-scale assembly reveals moss genome structure and evolution.</title>
        <authorList>
            <person name="Lang D."/>
            <person name="Ullrich K.K."/>
            <person name="Murat F."/>
            <person name="Fuchs J."/>
            <person name="Jenkins J."/>
            <person name="Haas F.B."/>
            <person name="Piednoel M."/>
            <person name="Gundlach H."/>
            <person name="Van Bel M."/>
            <person name="Meyberg R."/>
            <person name="Vives C."/>
            <person name="Morata J."/>
            <person name="Symeonidi A."/>
            <person name="Hiss M."/>
            <person name="Muchero W."/>
            <person name="Kamisugi Y."/>
            <person name="Saleh O."/>
            <person name="Blanc G."/>
            <person name="Decker E.L."/>
            <person name="van Gessel N."/>
            <person name="Grimwood J."/>
            <person name="Hayes R.D."/>
            <person name="Graham S.W."/>
            <person name="Gunter L.E."/>
            <person name="McDaniel S.F."/>
            <person name="Hoernstein S.N.W."/>
            <person name="Larsson A."/>
            <person name="Li F.W."/>
            <person name="Perroud P.F."/>
            <person name="Phillips J."/>
            <person name="Ranjan P."/>
            <person name="Rokshar D.S."/>
            <person name="Rothfels C.J."/>
            <person name="Schneider L."/>
            <person name="Shu S."/>
            <person name="Stevenson D.W."/>
            <person name="Thummler F."/>
            <person name="Tillich M."/>
            <person name="Villarreal Aguilar J.C."/>
            <person name="Widiez T."/>
            <person name="Wong G.K."/>
            <person name="Wymore A."/>
            <person name="Zhang Y."/>
            <person name="Zimmer A.D."/>
            <person name="Quatrano R.S."/>
            <person name="Mayer K.F.X."/>
            <person name="Goodstein D."/>
            <person name="Casacuberta J.M."/>
            <person name="Vandepoele K."/>
            <person name="Reski R."/>
            <person name="Cuming A.C."/>
            <person name="Tuskan G.A."/>
            <person name="Maumus F."/>
            <person name="Salse J."/>
            <person name="Schmutz J."/>
            <person name="Rensing S.A."/>
        </authorList>
    </citation>
    <scope>NUCLEOTIDE SEQUENCE [LARGE SCALE GENOMIC DNA]</scope>
    <source>
        <strain evidence="3 4">cv. Gransden 2004</strain>
    </source>
</reference>
<dbReference type="Gramene" id="Pp3c15_8300V3.3">
    <property type="protein sequence ID" value="PAC:32927834.CDS.1"/>
    <property type="gene ID" value="Pp3c15_8300"/>
</dbReference>
<dbReference type="EMBL" id="ABEU02000015">
    <property type="protein sequence ID" value="PNR39224.1"/>
    <property type="molecule type" value="Genomic_DNA"/>
</dbReference>
<dbReference type="Gramene" id="Pp3c15_8300V3.1">
    <property type="protein sequence ID" value="PAC:32927832.CDS.1"/>
    <property type="gene ID" value="Pp3c15_8300"/>
</dbReference>
<dbReference type="AlphaFoldDB" id="A0A2K1JCH4"/>
<protein>
    <submittedName>
        <fullName evidence="2 3">Uncharacterized protein</fullName>
    </submittedName>
</protein>
<keyword evidence="4" id="KW-1185">Reference proteome</keyword>
<organism evidence="2">
    <name type="scientific">Physcomitrium patens</name>
    <name type="common">Spreading-leaved earth moss</name>
    <name type="synonym">Physcomitrella patens</name>
    <dbReference type="NCBI Taxonomy" id="3218"/>
    <lineage>
        <taxon>Eukaryota</taxon>
        <taxon>Viridiplantae</taxon>
        <taxon>Streptophyta</taxon>
        <taxon>Embryophyta</taxon>
        <taxon>Bryophyta</taxon>
        <taxon>Bryophytina</taxon>
        <taxon>Bryopsida</taxon>
        <taxon>Funariidae</taxon>
        <taxon>Funariales</taxon>
        <taxon>Funariaceae</taxon>
        <taxon>Physcomitrium</taxon>
    </lineage>
</organism>
<evidence type="ECO:0000313" key="2">
    <source>
        <dbReference type="EMBL" id="PNR39224.1"/>
    </source>
</evidence>
<reference evidence="2 4" key="1">
    <citation type="journal article" date="2008" name="Science">
        <title>The Physcomitrella genome reveals evolutionary insights into the conquest of land by plants.</title>
        <authorList>
            <person name="Rensing S."/>
            <person name="Lang D."/>
            <person name="Zimmer A."/>
            <person name="Terry A."/>
            <person name="Salamov A."/>
            <person name="Shapiro H."/>
            <person name="Nishiyama T."/>
            <person name="Perroud P.-F."/>
            <person name="Lindquist E."/>
            <person name="Kamisugi Y."/>
            <person name="Tanahashi T."/>
            <person name="Sakakibara K."/>
            <person name="Fujita T."/>
            <person name="Oishi K."/>
            <person name="Shin-I T."/>
            <person name="Kuroki Y."/>
            <person name="Toyoda A."/>
            <person name="Suzuki Y."/>
            <person name="Hashimoto A."/>
            <person name="Yamaguchi K."/>
            <person name="Sugano A."/>
            <person name="Kohara Y."/>
            <person name="Fujiyama A."/>
            <person name="Anterola A."/>
            <person name="Aoki S."/>
            <person name="Ashton N."/>
            <person name="Barbazuk W.B."/>
            <person name="Barker E."/>
            <person name="Bennetzen J."/>
            <person name="Bezanilla M."/>
            <person name="Blankenship R."/>
            <person name="Cho S.H."/>
            <person name="Dutcher S."/>
            <person name="Estelle M."/>
            <person name="Fawcett J.A."/>
            <person name="Gundlach H."/>
            <person name="Hanada K."/>
            <person name="Heyl A."/>
            <person name="Hicks K.A."/>
            <person name="Hugh J."/>
            <person name="Lohr M."/>
            <person name="Mayer K."/>
            <person name="Melkozernov A."/>
            <person name="Murata T."/>
            <person name="Nelson D."/>
            <person name="Pils B."/>
            <person name="Prigge M."/>
            <person name="Reiss B."/>
            <person name="Renner T."/>
            <person name="Rombauts S."/>
            <person name="Rushton P."/>
            <person name="Sanderfoot A."/>
            <person name="Schween G."/>
            <person name="Shiu S.-H."/>
            <person name="Stueber K."/>
            <person name="Theodoulou F.L."/>
            <person name="Tu H."/>
            <person name="Van de Peer Y."/>
            <person name="Verrier P.J."/>
            <person name="Waters E."/>
            <person name="Wood A."/>
            <person name="Yang L."/>
            <person name="Cove D."/>
            <person name="Cuming A."/>
            <person name="Hasebe M."/>
            <person name="Lucas S."/>
            <person name="Mishler D.B."/>
            <person name="Reski R."/>
            <person name="Grigoriev I."/>
            <person name="Quatrano R.S."/>
            <person name="Boore J.L."/>
        </authorList>
    </citation>
    <scope>NUCLEOTIDE SEQUENCE [LARGE SCALE GENOMIC DNA]</scope>
    <source>
        <strain evidence="3 4">cv. Gransden 2004</strain>
    </source>
</reference>
<evidence type="ECO:0000313" key="3">
    <source>
        <dbReference type="EnsemblPlants" id="PAC:32927832.CDS.1"/>
    </source>
</evidence>
<dbReference type="InParanoid" id="A0A2K1JCH4"/>
<dbReference type="Gramene" id="Pp3c15_8300V3.2">
    <property type="protein sequence ID" value="PAC:32927833.CDS.1"/>
    <property type="gene ID" value="Pp3c15_8300"/>
</dbReference>
<reference evidence="3" key="3">
    <citation type="submission" date="2020-12" db="UniProtKB">
        <authorList>
            <consortium name="EnsemblPlants"/>
        </authorList>
    </citation>
    <scope>IDENTIFICATION</scope>
</reference>
<dbReference type="Proteomes" id="UP000006727">
    <property type="component" value="Chromosome 15"/>
</dbReference>
<feature type="region of interest" description="Disordered" evidence="1">
    <location>
        <begin position="33"/>
        <end position="57"/>
    </location>
</feature>
<sequence>MALRAGQEANSSSDSINVPSCLQRFMKDIVPHALDVPRSPGGGESVPRPNHLSGEPDPHVCKEFPCKICNRPH</sequence>
<dbReference type="EnsemblPlants" id="Pp3c15_8300V3.2">
    <property type="protein sequence ID" value="PAC:32927833.CDS.1"/>
    <property type="gene ID" value="Pp3c15_8300"/>
</dbReference>